<comment type="subcellular location">
    <subcellularLocation>
        <location evidence="1">Nucleus</location>
    </subcellularLocation>
</comment>
<proteinExistence type="predicted"/>
<keyword evidence="7" id="KW-1185">Reference proteome</keyword>
<feature type="region of interest" description="Disordered" evidence="4">
    <location>
        <begin position="216"/>
        <end position="350"/>
    </location>
</feature>
<dbReference type="Gene3D" id="2.30.30.140">
    <property type="match status" value="1"/>
</dbReference>
<feature type="region of interest" description="Disordered" evidence="4">
    <location>
        <begin position="587"/>
        <end position="767"/>
    </location>
</feature>
<dbReference type="SUPFAM" id="SSF63748">
    <property type="entry name" value="Tudor/PWWP/MBT"/>
    <property type="match status" value="1"/>
</dbReference>
<evidence type="ECO:0000259" key="5">
    <source>
        <dbReference type="Pfam" id="PF18115"/>
    </source>
</evidence>
<dbReference type="InterPro" id="IPR047249">
    <property type="entry name" value="BRCT_p53bp1-like_rpt1"/>
</dbReference>
<dbReference type="OrthoDB" id="129353at2759"/>
<comment type="caution">
    <text evidence="6">The sequence shown here is derived from an EMBL/GenBank/DDBJ whole genome shotgun (WGS) entry which is preliminary data.</text>
</comment>
<feature type="compositionally biased region" description="Polar residues" evidence="4">
    <location>
        <begin position="267"/>
        <end position="281"/>
    </location>
</feature>
<feature type="compositionally biased region" description="Basic and acidic residues" evidence="4">
    <location>
        <begin position="28"/>
        <end position="38"/>
    </location>
</feature>
<dbReference type="GO" id="GO:0045944">
    <property type="term" value="P:positive regulation of transcription by RNA polymerase II"/>
    <property type="evidence" value="ECO:0007669"/>
    <property type="project" value="TreeGrafter"/>
</dbReference>
<sequence length="1200" mass="131012">MTFSDPVESQPTQLLQHALTTATTTLEHRKEWGLNEQREQEEDGDNISKDFSTDSILVPPAQGSTPRYQLNWLPPTQTQPQVVHKEQEIVEEGEGSQKENTPTSTENKHEKVARTRSSSPQTSSTKPIKGSHADSLNPRTASGTGKANIAKSVSFQSPRQAPIAQPLLQPTKSLPVVPNRHQRSSSPLSQDSFGGEVSQDPAANYIAQATQVFEVPLSDLGHTPNDLSMDDNSQEDEGNDSWMDKIRRAYEQTKSEEASGSILVAGTPSQSDASQGSSRNINFPHPDASQLLNDEDSLESVGARRGRYGSQPNTSQSSLLVAEDESTAEKKPMTIPEELAPTQPSTPMQNDLALTEEMYARTLSSRSARATAGTTPGPRSLLSLIHPDQRARRLRQMTVQAPPASDNTTRQPVQTRNAYTGTQPSTLVAARPSDMPLPIKQPASRRHPQLPQPRARSIPQGSDNFDIVPDSEPPAPSTTTPARDLQFAQCPKKRPFSPLSPMSEHGSGEIVADSVEIPESSQDLEGDVPLAVLLQVKSAKSAAEPAPGKVRSSRRLPPPPPPPVPVKKVIDTYFFLFLPRTLTHLYNPQAKPPAIKPKSSTRGKKNVKKESGEIPTSAPEQDLQDPSLVPERVATPTVVPPPVKKGGRKGKAPVVSARKSTRTRAAPPAIGRKRQHSSDTEASDEGPRQDEIRSTPKAAKQEEEELTDDEDYAEADPMPAALKATSSRKRRRVEDVKPTRAPSKASTLSKTSDTPVQPTKAAQRLRPIASAGRAIATQPATRVFGLWKQDGHYYAGTVYSLQGGTRYLIKFDDTTQDHVDITKLRRCELRVGDAVILVEGDVRGTVVDVTEMGVGSVGVEVDDGSDLMISDAKIANIRVASRVILSHWKDRTLTADSIVTVVRPKPLQATPSPSKMSLMSATSVKQKKPFAKSGFVVTLTVGNKNPEKMKDDAMLAIKHNGGMVIDDWSSIFSMEGVHSQSNKRWTASQEDFKFKPKPDFEGLERVFLLADDCNQKPKFLVALALGIPCLSYDWVQDDHLNKQISPDWQNHLLPAGFSEPLSARVSQLVDFDWGNCKEHLSDIMSNMVASKLFSGKTILCLGADFVPLPPRGGRKGGADTANEASRVVPWIIICMGASRIEAVTEVKFASKDLSAYDYVVIKEFYERPKDLPEDDDITVAHVPWVKDCLIAGRLLPLVDS</sequence>
<evidence type="ECO:0000256" key="1">
    <source>
        <dbReference type="ARBA" id="ARBA00004123"/>
    </source>
</evidence>
<keyword evidence="2" id="KW-0227">DNA damage</keyword>
<feature type="region of interest" description="Disordered" evidence="4">
    <location>
        <begin position="539"/>
        <end position="564"/>
    </location>
</feature>
<feature type="compositionally biased region" description="Acidic residues" evidence="4">
    <location>
        <begin position="702"/>
        <end position="714"/>
    </location>
</feature>
<feature type="compositionally biased region" description="Low complexity" evidence="4">
    <location>
        <begin position="115"/>
        <end position="125"/>
    </location>
</feature>
<gene>
    <name evidence="6" type="ORF">AZE42_07444</name>
</gene>
<dbReference type="PANTHER" id="PTHR15321">
    <property type="entry name" value="TUMOR SUPPRESSOR P53-BINDING PROTEIN 1"/>
    <property type="match status" value="1"/>
</dbReference>
<evidence type="ECO:0000256" key="2">
    <source>
        <dbReference type="ARBA" id="ARBA00022763"/>
    </source>
</evidence>
<dbReference type="STRING" id="180088.A0A1J8PZ22"/>
<feature type="compositionally biased region" description="Basic and acidic residues" evidence="4">
    <location>
        <begin position="242"/>
        <end position="257"/>
    </location>
</feature>
<dbReference type="CDD" id="cd17745">
    <property type="entry name" value="BRCT_p53bp1_rpt1"/>
    <property type="match status" value="1"/>
</dbReference>
<dbReference type="SUPFAM" id="SSF52113">
    <property type="entry name" value="BRCT domain"/>
    <property type="match status" value="2"/>
</dbReference>
<name>A0A1J8PZ22_9AGAM</name>
<feature type="compositionally biased region" description="Basic and acidic residues" evidence="4">
    <location>
        <begin position="685"/>
        <end position="694"/>
    </location>
</feature>
<dbReference type="AlphaFoldDB" id="A0A1J8PZ22"/>
<evidence type="ECO:0000313" key="6">
    <source>
        <dbReference type="EMBL" id="OJA12995.1"/>
    </source>
</evidence>
<feature type="compositionally biased region" description="Polar residues" evidence="4">
    <location>
        <begin position="137"/>
        <end position="159"/>
    </location>
</feature>
<evidence type="ECO:0000313" key="7">
    <source>
        <dbReference type="Proteomes" id="UP000183567"/>
    </source>
</evidence>
<dbReference type="Pfam" id="PF18115">
    <property type="entry name" value="Tudor_3"/>
    <property type="match status" value="1"/>
</dbReference>
<protein>
    <recommendedName>
        <fullName evidence="5">DNA repair protein Crb2 Tudor domain-containing protein</fullName>
    </recommendedName>
</protein>
<dbReference type="Gene3D" id="3.40.50.10190">
    <property type="entry name" value="BRCT domain"/>
    <property type="match status" value="1"/>
</dbReference>
<evidence type="ECO:0000256" key="4">
    <source>
        <dbReference type="SAM" id="MobiDB-lite"/>
    </source>
</evidence>
<dbReference type="GO" id="GO:0000077">
    <property type="term" value="P:DNA damage checkpoint signaling"/>
    <property type="evidence" value="ECO:0007669"/>
    <property type="project" value="TreeGrafter"/>
</dbReference>
<dbReference type="InterPro" id="IPR036420">
    <property type="entry name" value="BRCT_dom_sf"/>
</dbReference>
<evidence type="ECO:0000256" key="3">
    <source>
        <dbReference type="ARBA" id="ARBA00023242"/>
    </source>
</evidence>
<dbReference type="InterPro" id="IPR041297">
    <property type="entry name" value="Crb2_Tudor"/>
</dbReference>
<dbReference type="InterPro" id="IPR047250">
    <property type="entry name" value="BRCT_p53bp1-like_rpt2"/>
</dbReference>
<feature type="compositionally biased region" description="Polar residues" evidence="4">
    <location>
        <begin position="744"/>
        <end position="757"/>
    </location>
</feature>
<dbReference type="InterPro" id="IPR047252">
    <property type="entry name" value="TP53BP1-like"/>
</dbReference>
<dbReference type="CDD" id="cd17724">
    <property type="entry name" value="BRCT_p53bp1_rpt2"/>
    <property type="match status" value="1"/>
</dbReference>
<feature type="compositionally biased region" description="Polar residues" evidence="4">
    <location>
        <begin position="363"/>
        <end position="374"/>
    </location>
</feature>
<feature type="compositionally biased region" description="Polar residues" evidence="4">
    <location>
        <begin position="62"/>
        <end position="81"/>
    </location>
</feature>
<dbReference type="PANTHER" id="PTHR15321:SF3">
    <property type="entry name" value="TP53-BINDING PROTEIN 1"/>
    <property type="match status" value="1"/>
</dbReference>
<dbReference type="GO" id="GO:0005634">
    <property type="term" value="C:nucleus"/>
    <property type="evidence" value="ECO:0007669"/>
    <property type="project" value="UniProtKB-SubCell"/>
</dbReference>
<feature type="domain" description="DNA repair protein Crb2 Tudor" evidence="5">
    <location>
        <begin position="780"/>
        <end position="827"/>
    </location>
</feature>
<feature type="compositionally biased region" description="Polar residues" evidence="4">
    <location>
        <begin position="310"/>
        <end position="319"/>
    </location>
</feature>
<reference evidence="6 7" key="1">
    <citation type="submission" date="2016-03" db="EMBL/GenBank/DDBJ databases">
        <title>Comparative genomics of the ectomycorrhizal sister species Rhizopogon vinicolor and Rhizopogon vesiculosus (Basidiomycota: Boletales) reveals a divergence of the mating type B locus.</title>
        <authorList>
            <person name="Mujic A.B."/>
            <person name="Kuo A."/>
            <person name="Tritt A."/>
            <person name="Lipzen A."/>
            <person name="Chen C."/>
            <person name="Johnson J."/>
            <person name="Sharma A."/>
            <person name="Barry K."/>
            <person name="Grigoriev I.V."/>
            <person name="Spatafora J.W."/>
        </authorList>
    </citation>
    <scope>NUCLEOTIDE SEQUENCE [LARGE SCALE GENOMIC DNA]</scope>
    <source>
        <strain evidence="6 7">AM-OR11-056</strain>
    </source>
</reference>
<dbReference type="GO" id="GO:0042393">
    <property type="term" value="F:histone binding"/>
    <property type="evidence" value="ECO:0007669"/>
    <property type="project" value="TreeGrafter"/>
</dbReference>
<organism evidence="6 7">
    <name type="scientific">Rhizopogon vesiculosus</name>
    <dbReference type="NCBI Taxonomy" id="180088"/>
    <lineage>
        <taxon>Eukaryota</taxon>
        <taxon>Fungi</taxon>
        <taxon>Dikarya</taxon>
        <taxon>Basidiomycota</taxon>
        <taxon>Agaricomycotina</taxon>
        <taxon>Agaricomycetes</taxon>
        <taxon>Agaricomycetidae</taxon>
        <taxon>Boletales</taxon>
        <taxon>Suillineae</taxon>
        <taxon>Rhizopogonaceae</taxon>
        <taxon>Rhizopogon</taxon>
    </lineage>
</organism>
<feature type="region of interest" description="Disordered" evidence="4">
    <location>
        <begin position="28"/>
        <end position="202"/>
    </location>
</feature>
<feature type="compositionally biased region" description="Acidic residues" evidence="4">
    <location>
        <begin position="228"/>
        <end position="239"/>
    </location>
</feature>
<dbReference type="Proteomes" id="UP000183567">
    <property type="component" value="Unassembled WGS sequence"/>
</dbReference>
<keyword evidence="3" id="KW-0539">Nucleus</keyword>
<feature type="compositionally biased region" description="Polar residues" evidence="4">
    <location>
        <begin position="405"/>
        <end position="426"/>
    </location>
</feature>
<dbReference type="EMBL" id="LVVM01004399">
    <property type="protein sequence ID" value="OJA12995.1"/>
    <property type="molecule type" value="Genomic_DNA"/>
</dbReference>
<accession>A0A1J8PZ22</accession>
<feature type="region of interest" description="Disordered" evidence="4">
    <location>
        <begin position="363"/>
        <end position="508"/>
    </location>
</feature>